<dbReference type="NCBIfam" id="NF041859">
    <property type="entry name" value="silencer_MvaTU"/>
    <property type="match status" value="1"/>
</dbReference>
<comment type="caution">
    <text evidence="2">The sequence shown here is derived from an EMBL/GenBank/DDBJ whole genome shotgun (WGS) entry which is preliminary data.</text>
</comment>
<gene>
    <name evidence="2" type="ORF">ALP84_200040</name>
</gene>
<dbReference type="Proteomes" id="UP000278332">
    <property type="component" value="Unassembled WGS sequence"/>
</dbReference>
<accession>A0A3M4WEG6</accession>
<proteinExistence type="predicted"/>
<dbReference type="AlphaFoldDB" id="A0A3M4WEG6"/>
<dbReference type="EMBL" id="RBRY01000026">
    <property type="protein sequence ID" value="RMR62313.1"/>
    <property type="molecule type" value="Genomic_DNA"/>
</dbReference>
<dbReference type="InterPro" id="IPR035616">
    <property type="entry name" value="MvaT_DBD"/>
</dbReference>
<name>A0A3M4WEG6_PSECI</name>
<reference evidence="2 3" key="1">
    <citation type="submission" date="2018-08" db="EMBL/GenBank/DDBJ databases">
        <title>Recombination of ecologically and evolutionarily significant loci maintains genetic cohesion in the Pseudomonas syringae species complex.</title>
        <authorList>
            <person name="Dillon M."/>
            <person name="Thakur S."/>
            <person name="Almeida R.N.D."/>
            <person name="Weir B.S."/>
            <person name="Guttman D.S."/>
        </authorList>
    </citation>
    <scope>NUCLEOTIDE SEQUENCE [LARGE SCALE GENOMIC DNA]</scope>
    <source>
        <strain evidence="2 3">ICMP 6917</strain>
    </source>
</reference>
<dbReference type="CDD" id="cd16170">
    <property type="entry name" value="MvaT_DBD"/>
    <property type="match status" value="1"/>
</dbReference>
<organism evidence="2 3">
    <name type="scientific">Pseudomonas cichorii</name>
    <dbReference type="NCBI Taxonomy" id="36746"/>
    <lineage>
        <taxon>Bacteria</taxon>
        <taxon>Pseudomonadati</taxon>
        <taxon>Pseudomonadota</taxon>
        <taxon>Gammaproteobacteria</taxon>
        <taxon>Pseudomonadales</taxon>
        <taxon>Pseudomonadaceae</taxon>
        <taxon>Pseudomonas</taxon>
    </lineage>
</organism>
<dbReference type="Pfam" id="PF22055">
    <property type="entry name" value="MvaT_DBD"/>
    <property type="match status" value="1"/>
</dbReference>
<evidence type="ECO:0000313" key="3">
    <source>
        <dbReference type="Proteomes" id="UP000278332"/>
    </source>
</evidence>
<feature type="domain" description="MvaT DNA-binding" evidence="1">
    <location>
        <begin position="83"/>
        <end position="119"/>
    </location>
</feature>
<sequence>MSRLAEFRRLEQQLAQQLAELEAMKGDSAIKAEMEFEEKLRALLGEYGYSLREVINILDPQAGIRRQAPQIQEKTARKPREVKVYKNPHNGEVVQTRGGNHAVLKAWKAEHGSAKVESWLQ</sequence>
<evidence type="ECO:0000259" key="1">
    <source>
        <dbReference type="Pfam" id="PF22055"/>
    </source>
</evidence>
<dbReference type="RefSeq" id="WP_122320421.1">
    <property type="nucleotide sequence ID" value="NZ_RBRY01000026.1"/>
</dbReference>
<evidence type="ECO:0000313" key="2">
    <source>
        <dbReference type="EMBL" id="RMR62313.1"/>
    </source>
</evidence>
<protein>
    <recommendedName>
        <fullName evidence="1">MvaT DNA-binding domain-containing protein</fullName>
    </recommendedName>
</protein>